<keyword evidence="1" id="KW-1133">Transmembrane helix</keyword>
<sequence>MLPKGILAGIAFCLFFLSLLFTATLHPIIWVFGGFIPYLMCEISRESERELGLRHEDHVLITCTVTPGAAAGDHISGGQWIYKWELNGWERALMGRRGTFRAGSAGRGRKRKGKVN</sequence>
<evidence type="ECO:0000256" key="1">
    <source>
        <dbReference type="SAM" id="Phobius"/>
    </source>
</evidence>
<dbReference type="AlphaFoldDB" id="A0AAE0JE01"/>
<feature type="transmembrane region" description="Helical" evidence="1">
    <location>
        <begin position="6"/>
        <end position="39"/>
    </location>
</feature>
<keyword evidence="1" id="KW-0472">Membrane</keyword>
<keyword evidence="1" id="KW-0812">Transmembrane</keyword>
<keyword evidence="3" id="KW-1185">Reference proteome</keyword>
<accession>A0AAE0JE01</accession>
<organism evidence="2 3">
    <name type="scientific">Neurospora tetraspora</name>
    <dbReference type="NCBI Taxonomy" id="94610"/>
    <lineage>
        <taxon>Eukaryota</taxon>
        <taxon>Fungi</taxon>
        <taxon>Dikarya</taxon>
        <taxon>Ascomycota</taxon>
        <taxon>Pezizomycotina</taxon>
        <taxon>Sordariomycetes</taxon>
        <taxon>Sordariomycetidae</taxon>
        <taxon>Sordariales</taxon>
        <taxon>Sordariaceae</taxon>
        <taxon>Neurospora</taxon>
    </lineage>
</organism>
<dbReference type="GeneID" id="87858662"/>
<comment type="caution">
    <text evidence="2">The sequence shown here is derived from an EMBL/GenBank/DDBJ whole genome shotgun (WGS) entry which is preliminary data.</text>
</comment>
<name>A0AAE0JE01_9PEZI</name>
<evidence type="ECO:0000313" key="2">
    <source>
        <dbReference type="EMBL" id="KAK3344624.1"/>
    </source>
</evidence>
<reference evidence="2" key="1">
    <citation type="journal article" date="2023" name="Mol. Phylogenet. Evol.">
        <title>Genome-scale phylogeny and comparative genomics of the fungal order Sordariales.</title>
        <authorList>
            <person name="Hensen N."/>
            <person name="Bonometti L."/>
            <person name="Westerberg I."/>
            <person name="Brannstrom I.O."/>
            <person name="Guillou S."/>
            <person name="Cros-Aarteil S."/>
            <person name="Calhoun S."/>
            <person name="Haridas S."/>
            <person name="Kuo A."/>
            <person name="Mondo S."/>
            <person name="Pangilinan J."/>
            <person name="Riley R."/>
            <person name="LaButti K."/>
            <person name="Andreopoulos B."/>
            <person name="Lipzen A."/>
            <person name="Chen C."/>
            <person name="Yan M."/>
            <person name="Daum C."/>
            <person name="Ng V."/>
            <person name="Clum A."/>
            <person name="Steindorff A."/>
            <person name="Ohm R.A."/>
            <person name="Martin F."/>
            <person name="Silar P."/>
            <person name="Natvig D.O."/>
            <person name="Lalanne C."/>
            <person name="Gautier V."/>
            <person name="Ament-Velasquez S.L."/>
            <person name="Kruys A."/>
            <person name="Hutchinson M.I."/>
            <person name="Powell A.J."/>
            <person name="Barry K."/>
            <person name="Miller A.N."/>
            <person name="Grigoriev I.V."/>
            <person name="Debuchy R."/>
            <person name="Gladieux P."/>
            <person name="Hiltunen Thoren M."/>
            <person name="Johannesson H."/>
        </authorList>
    </citation>
    <scope>NUCLEOTIDE SEQUENCE</scope>
    <source>
        <strain evidence="2">CBS 560.94</strain>
    </source>
</reference>
<protein>
    <submittedName>
        <fullName evidence="2">Uncharacterized protein</fullName>
    </submittedName>
</protein>
<evidence type="ECO:0000313" key="3">
    <source>
        <dbReference type="Proteomes" id="UP001278500"/>
    </source>
</evidence>
<gene>
    <name evidence="2" type="ORF">B0H65DRAFT_181251</name>
</gene>
<proteinExistence type="predicted"/>
<reference evidence="2" key="2">
    <citation type="submission" date="2023-06" db="EMBL/GenBank/DDBJ databases">
        <authorList>
            <consortium name="Lawrence Berkeley National Laboratory"/>
            <person name="Haridas S."/>
            <person name="Hensen N."/>
            <person name="Bonometti L."/>
            <person name="Westerberg I."/>
            <person name="Brannstrom I.O."/>
            <person name="Guillou S."/>
            <person name="Cros-Aarteil S."/>
            <person name="Calhoun S."/>
            <person name="Kuo A."/>
            <person name="Mondo S."/>
            <person name="Pangilinan J."/>
            <person name="Riley R."/>
            <person name="Labutti K."/>
            <person name="Andreopoulos B."/>
            <person name="Lipzen A."/>
            <person name="Chen C."/>
            <person name="Yanf M."/>
            <person name="Daum C."/>
            <person name="Ng V."/>
            <person name="Clum A."/>
            <person name="Steindorff A."/>
            <person name="Ohm R."/>
            <person name="Martin F."/>
            <person name="Silar P."/>
            <person name="Natvig D."/>
            <person name="Lalanne C."/>
            <person name="Gautier V."/>
            <person name="Ament-Velasquez S.L."/>
            <person name="Kruys A."/>
            <person name="Hutchinson M.I."/>
            <person name="Powell A.J."/>
            <person name="Barry K."/>
            <person name="Miller A.N."/>
            <person name="Grigoriev I.V."/>
            <person name="Debuchy R."/>
            <person name="Gladieux P."/>
            <person name="Thoren M.H."/>
            <person name="Johannesson H."/>
        </authorList>
    </citation>
    <scope>NUCLEOTIDE SEQUENCE</scope>
    <source>
        <strain evidence="2">CBS 560.94</strain>
    </source>
</reference>
<dbReference type="Proteomes" id="UP001278500">
    <property type="component" value="Unassembled WGS sequence"/>
</dbReference>
<dbReference type="RefSeq" id="XP_062681237.1">
    <property type="nucleotide sequence ID" value="XM_062821508.1"/>
</dbReference>
<dbReference type="EMBL" id="JAUEPP010000004">
    <property type="protein sequence ID" value="KAK3344624.1"/>
    <property type="molecule type" value="Genomic_DNA"/>
</dbReference>